<protein>
    <submittedName>
        <fullName evidence="1">Uncharacterized protein</fullName>
    </submittedName>
</protein>
<reference evidence="1" key="2">
    <citation type="journal article" date="2015" name="Fish Shellfish Immunol.">
        <title>Early steps in the European eel (Anguilla anguilla)-Vibrio vulnificus interaction in the gills: Role of the RtxA13 toxin.</title>
        <authorList>
            <person name="Callol A."/>
            <person name="Pajuelo D."/>
            <person name="Ebbesson L."/>
            <person name="Teles M."/>
            <person name="MacKenzie S."/>
            <person name="Amaro C."/>
        </authorList>
    </citation>
    <scope>NUCLEOTIDE SEQUENCE</scope>
</reference>
<proteinExistence type="predicted"/>
<sequence>MYVSTKLNRGTGGA</sequence>
<reference evidence="1" key="1">
    <citation type="submission" date="2014-11" db="EMBL/GenBank/DDBJ databases">
        <authorList>
            <person name="Amaro Gonzalez C."/>
        </authorList>
    </citation>
    <scope>NUCLEOTIDE SEQUENCE</scope>
</reference>
<dbReference type="EMBL" id="GBXM01095346">
    <property type="protein sequence ID" value="JAH13231.1"/>
    <property type="molecule type" value="Transcribed_RNA"/>
</dbReference>
<evidence type="ECO:0000313" key="1">
    <source>
        <dbReference type="EMBL" id="JAH13231.1"/>
    </source>
</evidence>
<name>A0A0E9Q8Q0_ANGAN</name>
<accession>A0A0E9Q8Q0</accession>
<organism evidence="1">
    <name type="scientific">Anguilla anguilla</name>
    <name type="common">European freshwater eel</name>
    <name type="synonym">Muraena anguilla</name>
    <dbReference type="NCBI Taxonomy" id="7936"/>
    <lineage>
        <taxon>Eukaryota</taxon>
        <taxon>Metazoa</taxon>
        <taxon>Chordata</taxon>
        <taxon>Craniata</taxon>
        <taxon>Vertebrata</taxon>
        <taxon>Euteleostomi</taxon>
        <taxon>Actinopterygii</taxon>
        <taxon>Neopterygii</taxon>
        <taxon>Teleostei</taxon>
        <taxon>Anguilliformes</taxon>
        <taxon>Anguillidae</taxon>
        <taxon>Anguilla</taxon>
    </lineage>
</organism>